<dbReference type="InterPro" id="IPR039374">
    <property type="entry name" value="SIP_fam"/>
</dbReference>
<dbReference type="EMBL" id="JACBZT010000001">
    <property type="protein sequence ID" value="NYJ06754.1"/>
    <property type="molecule type" value="Genomic_DNA"/>
</dbReference>
<dbReference type="Pfam" id="PF04954">
    <property type="entry name" value="SIP"/>
    <property type="match status" value="1"/>
</dbReference>
<accession>A0A853CFR6</accession>
<dbReference type="RefSeq" id="WP_179718100.1">
    <property type="nucleotide sequence ID" value="NZ_JACBZT010000001.1"/>
</dbReference>
<dbReference type="CDD" id="cd06193">
    <property type="entry name" value="siderophore_interacting"/>
    <property type="match status" value="1"/>
</dbReference>
<reference evidence="2 3" key="1">
    <citation type="submission" date="2020-07" db="EMBL/GenBank/DDBJ databases">
        <title>Sequencing the genomes of 1000 actinobacteria strains.</title>
        <authorList>
            <person name="Klenk H.-P."/>
        </authorList>
    </citation>
    <scope>NUCLEOTIDE SEQUENCE [LARGE SCALE GENOMIC DNA]</scope>
    <source>
        <strain evidence="2 3">DSM 104001</strain>
    </source>
</reference>
<dbReference type="InterPro" id="IPR013113">
    <property type="entry name" value="SIP_FAD-bd"/>
</dbReference>
<dbReference type="PROSITE" id="PS51384">
    <property type="entry name" value="FAD_FR"/>
    <property type="match status" value="1"/>
</dbReference>
<gene>
    <name evidence="2" type="ORF">GGQ55_003032</name>
</gene>
<dbReference type="AlphaFoldDB" id="A0A853CFR6"/>
<dbReference type="Gene3D" id="3.40.50.80">
    <property type="entry name" value="Nucleotide-binding domain of ferredoxin-NADP reductase (FNR) module"/>
    <property type="match status" value="1"/>
</dbReference>
<protein>
    <submittedName>
        <fullName evidence="2">NADPH-dependent ferric siderophore reductase</fullName>
    </submittedName>
</protein>
<evidence type="ECO:0000313" key="3">
    <source>
        <dbReference type="Proteomes" id="UP000541969"/>
    </source>
</evidence>
<dbReference type="Pfam" id="PF08021">
    <property type="entry name" value="FAD_binding_9"/>
    <property type="match status" value="1"/>
</dbReference>
<dbReference type="InterPro" id="IPR039261">
    <property type="entry name" value="FNR_nucleotide-bd"/>
</dbReference>
<name>A0A853CFR6_9ACTN</name>
<dbReference type="InterPro" id="IPR017938">
    <property type="entry name" value="Riboflavin_synthase-like_b-brl"/>
</dbReference>
<dbReference type="SUPFAM" id="SSF63380">
    <property type="entry name" value="Riboflavin synthase domain-like"/>
    <property type="match status" value="1"/>
</dbReference>
<dbReference type="InterPro" id="IPR017927">
    <property type="entry name" value="FAD-bd_FR_type"/>
</dbReference>
<dbReference type="PANTHER" id="PTHR30157:SF0">
    <property type="entry name" value="NADPH-DEPENDENT FERRIC-CHELATE REDUCTASE"/>
    <property type="match status" value="1"/>
</dbReference>
<sequence>MTVQTVEAVPAYRPFAVTAVRVQRLTPSFVRVTFGGADLDEFASGGLDQRIKVLFPLPGRGLVDCPSGADWYGEWRALPPERRNPIRTYTVRAARPAEREVDVDFVVHDGATGPAGAWALAARPGDEVVLIGPNARFAGDTGGIEWRPPAGAHLLIAGDETAVPAICAIAEQLPADAVGQVFLEVPGNGDVLDVRAPAGVRLTWLPRDARARGELLAAAVTGAALPEPVLEDDDTAVLLWDVPPDDVLTARAERYVWLAGEAGVVTGLRRRLLADTGLDRAAVAVMGYWKAGRASV</sequence>
<dbReference type="GO" id="GO:0016491">
    <property type="term" value="F:oxidoreductase activity"/>
    <property type="evidence" value="ECO:0007669"/>
    <property type="project" value="InterPro"/>
</dbReference>
<organism evidence="2 3">
    <name type="scientific">Petropleomorpha daqingensis</name>
    <dbReference type="NCBI Taxonomy" id="2026353"/>
    <lineage>
        <taxon>Bacteria</taxon>
        <taxon>Bacillati</taxon>
        <taxon>Actinomycetota</taxon>
        <taxon>Actinomycetes</taxon>
        <taxon>Geodermatophilales</taxon>
        <taxon>Geodermatophilaceae</taxon>
        <taxon>Petropleomorpha</taxon>
    </lineage>
</organism>
<evidence type="ECO:0000259" key="1">
    <source>
        <dbReference type="PROSITE" id="PS51384"/>
    </source>
</evidence>
<feature type="domain" description="FAD-binding FR-type" evidence="1">
    <location>
        <begin position="12"/>
        <end position="140"/>
    </location>
</feature>
<dbReference type="Gene3D" id="2.40.30.10">
    <property type="entry name" value="Translation factors"/>
    <property type="match status" value="1"/>
</dbReference>
<keyword evidence="3" id="KW-1185">Reference proteome</keyword>
<proteinExistence type="predicted"/>
<dbReference type="InterPro" id="IPR007037">
    <property type="entry name" value="SIP_rossman_dom"/>
</dbReference>
<dbReference type="PANTHER" id="PTHR30157">
    <property type="entry name" value="FERRIC REDUCTASE, NADPH-DEPENDENT"/>
    <property type="match status" value="1"/>
</dbReference>
<comment type="caution">
    <text evidence="2">The sequence shown here is derived from an EMBL/GenBank/DDBJ whole genome shotgun (WGS) entry which is preliminary data.</text>
</comment>
<dbReference type="Proteomes" id="UP000541969">
    <property type="component" value="Unassembled WGS sequence"/>
</dbReference>
<evidence type="ECO:0000313" key="2">
    <source>
        <dbReference type="EMBL" id="NYJ06754.1"/>
    </source>
</evidence>